<dbReference type="AlphaFoldDB" id="A0A5S9IMV4"/>
<keyword evidence="1" id="KW-0175">Coiled coil</keyword>
<proteinExistence type="predicted"/>
<protein>
    <submittedName>
        <fullName evidence="2">Uncharacterized protein</fullName>
    </submittedName>
</protein>
<name>A0A5S9IMV4_UABAM</name>
<sequence>MQKIQLPLPFSQTNIRYKEEPSIGRQYLRHERITEHRVSRKEQTYVPFMEEVLQKAISADFSEDRPQDEIEVETKAVAEYDNWITFSSVPMKVFKRPHGGAGFHKRSRKLQRMIYEMSNVNTKLEWRNEIEYKRDLKKIVRKLLAYANAKYILSELRKGKSLAELLLPIESVWVGDLADLVNERLQLVIDNEALFREQDDKFIADFAVAYSAMYYSQKLEESDGKGAFYVFIPKLFRCCSQIERLTANLNEYASLIPVSMPFSKYYIAGAPHFKVIQIPFYKIDLLQGTSSGRKNVQIMNDPATMRLVMQKEVRFHFLMQKLLHKFITINLEESRTTQKIEEEIVAQVERYKVGARIALFSGRNMFSYRKTHEFFSLAIQTLGRSIEKHKLATCNANKNNYFATLPSLEETPYFNSDQVQRSNENIDKFKEAYHHFVSDVKIDSNYDDLERDIAAKIAFFLLCQMAVDKSFVASMFANAMKDINDLQHFWKISNENKKNLAAEIDQQNALRAQELQEENQAAFENDLEDQLAVEFGENRRAVYDQEYAKLEQDLLGRYDALLGELQTANERRKEVIEKQVFAKETLEVMRLEKEFANEMKVLLGEIRKAKHA</sequence>
<evidence type="ECO:0000313" key="2">
    <source>
        <dbReference type="EMBL" id="BBM84441.1"/>
    </source>
</evidence>
<gene>
    <name evidence="2" type="ORF">UABAM_02801</name>
</gene>
<keyword evidence="3" id="KW-1185">Reference proteome</keyword>
<dbReference type="RefSeq" id="WP_151968597.1">
    <property type="nucleotide sequence ID" value="NZ_AP019860.1"/>
</dbReference>
<dbReference type="Proteomes" id="UP000326354">
    <property type="component" value="Chromosome"/>
</dbReference>
<dbReference type="EMBL" id="AP019860">
    <property type="protein sequence ID" value="BBM84441.1"/>
    <property type="molecule type" value="Genomic_DNA"/>
</dbReference>
<evidence type="ECO:0000313" key="3">
    <source>
        <dbReference type="Proteomes" id="UP000326354"/>
    </source>
</evidence>
<accession>A0A5S9IMV4</accession>
<organism evidence="2 3">
    <name type="scientific">Uabimicrobium amorphum</name>
    <dbReference type="NCBI Taxonomy" id="2596890"/>
    <lineage>
        <taxon>Bacteria</taxon>
        <taxon>Pseudomonadati</taxon>
        <taxon>Planctomycetota</taxon>
        <taxon>Candidatus Uabimicrobiia</taxon>
        <taxon>Candidatus Uabimicrobiales</taxon>
        <taxon>Candidatus Uabimicrobiaceae</taxon>
        <taxon>Candidatus Uabimicrobium</taxon>
    </lineage>
</organism>
<evidence type="ECO:0000256" key="1">
    <source>
        <dbReference type="SAM" id="Coils"/>
    </source>
</evidence>
<feature type="coiled-coil region" evidence="1">
    <location>
        <begin position="497"/>
        <end position="578"/>
    </location>
</feature>
<reference evidence="2 3" key="1">
    <citation type="submission" date="2019-08" db="EMBL/GenBank/DDBJ databases">
        <title>Complete genome sequence of Candidatus Uab amorphum.</title>
        <authorList>
            <person name="Shiratori T."/>
            <person name="Suzuki S."/>
            <person name="Kakizawa Y."/>
            <person name="Ishida K."/>
        </authorList>
    </citation>
    <scope>NUCLEOTIDE SEQUENCE [LARGE SCALE GENOMIC DNA]</scope>
    <source>
        <strain evidence="2 3">SRT547</strain>
    </source>
</reference>
<dbReference type="KEGG" id="uam:UABAM_02801"/>